<evidence type="ECO:0000256" key="2">
    <source>
        <dbReference type="ARBA" id="ARBA00022801"/>
    </source>
</evidence>
<dbReference type="SUPFAM" id="SSF53474">
    <property type="entry name" value="alpha/beta-Hydrolases"/>
    <property type="match status" value="1"/>
</dbReference>
<keyword evidence="2" id="KW-0378">Hydrolase</keyword>
<dbReference type="OrthoDB" id="9764953at2"/>
<name>A0A561UWG1_9ACTN</name>
<dbReference type="Proteomes" id="UP000318186">
    <property type="component" value="Unassembled WGS sequence"/>
</dbReference>
<evidence type="ECO:0000313" key="4">
    <source>
        <dbReference type="Proteomes" id="UP000318186"/>
    </source>
</evidence>
<keyword evidence="1" id="KW-0732">Signal</keyword>
<evidence type="ECO:0000256" key="1">
    <source>
        <dbReference type="ARBA" id="ARBA00022729"/>
    </source>
</evidence>
<reference evidence="3 4" key="1">
    <citation type="submission" date="2019-06" db="EMBL/GenBank/DDBJ databases">
        <title>Sequencing the genomes of 1000 actinobacteria strains.</title>
        <authorList>
            <person name="Klenk H.-P."/>
        </authorList>
    </citation>
    <scope>NUCLEOTIDE SEQUENCE [LARGE SCALE GENOMIC DNA]</scope>
    <source>
        <strain evidence="3 4">DSM 42059</strain>
    </source>
</reference>
<protein>
    <recommendedName>
        <fullName evidence="5">Esterase</fullName>
    </recommendedName>
</protein>
<sequence length="402" mass="44092">MTPQEARALCLLPDRTAVLAELRHRKIGATALRELLERYEERPWDTWSGVVELDDEHGRRTDMAVHVPPYTPGRRLGALIVLHGAGGSGEQVLPYFSALGERLSLAVLCPTAQLPAQRSNNLDVAGIFGSRFRMPRWDLTGRDFVPAALRWARTELGADPDRCALAGVSMGGLATWNLGMRFWHSFCAAVPLNGALSVWESFGTDARTRALLPNTLPLPLFVVHGGADEQIPARFDRESVDTLRALGHEDLRYEEVPGGGHGLETLGLDADGPLFHRLERWLGRTYRTPRPAEIHHRADEDRHGRAHWVGVDGIVPGKAAEVHAVRTSADRFEVEVSGARRIALHLRGDRLSPGATVGVSVNGAASSVRFAPDLPTVVDSYRETADPVLVAEQIVHRAVPER</sequence>
<evidence type="ECO:0008006" key="5">
    <source>
        <dbReference type="Google" id="ProtNLM"/>
    </source>
</evidence>
<proteinExistence type="predicted"/>
<accession>A0A561UWG1</accession>
<comment type="caution">
    <text evidence="3">The sequence shown here is derived from an EMBL/GenBank/DDBJ whole genome shotgun (WGS) entry which is preliminary data.</text>
</comment>
<dbReference type="InterPro" id="IPR029058">
    <property type="entry name" value="AB_hydrolase_fold"/>
</dbReference>
<organism evidence="3 4">
    <name type="scientific">Streptomyces brevispora</name>
    <dbReference type="NCBI Taxonomy" id="887462"/>
    <lineage>
        <taxon>Bacteria</taxon>
        <taxon>Bacillati</taxon>
        <taxon>Actinomycetota</taxon>
        <taxon>Actinomycetes</taxon>
        <taxon>Kitasatosporales</taxon>
        <taxon>Streptomycetaceae</taxon>
        <taxon>Streptomyces</taxon>
    </lineage>
</organism>
<dbReference type="GO" id="GO:0016787">
    <property type="term" value="F:hydrolase activity"/>
    <property type="evidence" value="ECO:0007669"/>
    <property type="project" value="UniProtKB-KW"/>
</dbReference>
<dbReference type="Gene3D" id="3.40.50.1820">
    <property type="entry name" value="alpha/beta hydrolase"/>
    <property type="match status" value="1"/>
</dbReference>
<dbReference type="InterPro" id="IPR050955">
    <property type="entry name" value="Plant_Biomass_Hydrol_Est"/>
</dbReference>
<dbReference type="PANTHER" id="PTHR43037:SF5">
    <property type="entry name" value="FERULOYL ESTERASE"/>
    <property type="match status" value="1"/>
</dbReference>
<dbReference type="PANTHER" id="PTHR43037">
    <property type="entry name" value="UNNAMED PRODUCT-RELATED"/>
    <property type="match status" value="1"/>
</dbReference>
<dbReference type="EMBL" id="VIWW01000001">
    <property type="protein sequence ID" value="TWG03702.1"/>
    <property type="molecule type" value="Genomic_DNA"/>
</dbReference>
<dbReference type="AlphaFoldDB" id="A0A561UWG1"/>
<dbReference type="RefSeq" id="WP_145763984.1">
    <property type="nucleotide sequence ID" value="NZ_VIWW01000001.1"/>
</dbReference>
<gene>
    <name evidence="3" type="ORF">FHX80_112137</name>
</gene>
<evidence type="ECO:0000313" key="3">
    <source>
        <dbReference type="EMBL" id="TWG03702.1"/>
    </source>
</evidence>